<dbReference type="HAMAP" id="MF_02087">
    <property type="entry name" value="PLP_homeostasis"/>
    <property type="match status" value="1"/>
</dbReference>
<dbReference type="CDD" id="cd00635">
    <property type="entry name" value="PLPDE_III_YBL036c_like"/>
    <property type="match status" value="1"/>
</dbReference>
<gene>
    <name evidence="6" type="ORF">COS99_04615</name>
</gene>
<evidence type="ECO:0000256" key="1">
    <source>
        <dbReference type="ARBA" id="ARBA00022898"/>
    </source>
</evidence>
<dbReference type="GO" id="GO:0030170">
    <property type="term" value="F:pyridoxal phosphate binding"/>
    <property type="evidence" value="ECO:0007669"/>
    <property type="project" value="UniProtKB-UniRule"/>
</dbReference>
<dbReference type="PANTHER" id="PTHR10146:SF14">
    <property type="entry name" value="PYRIDOXAL PHOSPHATE HOMEOSTASIS PROTEIN"/>
    <property type="match status" value="1"/>
</dbReference>
<comment type="caution">
    <text evidence="6">The sequence shown here is derived from an EMBL/GenBank/DDBJ whole genome shotgun (WGS) entry which is preliminary data.</text>
</comment>
<accession>A0A2J0KV06</accession>
<evidence type="ECO:0000256" key="3">
    <source>
        <dbReference type="PIRSR" id="PIRSR004848-1"/>
    </source>
</evidence>
<dbReference type="EMBL" id="PEWV01000042">
    <property type="protein sequence ID" value="PIU41599.1"/>
    <property type="molecule type" value="Genomic_DNA"/>
</dbReference>
<feature type="domain" description="Alanine racemase N-terminal" evidence="5">
    <location>
        <begin position="26"/>
        <end position="223"/>
    </location>
</feature>
<dbReference type="InterPro" id="IPR011078">
    <property type="entry name" value="PyrdxlP_homeostasis"/>
</dbReference>
<dbReference type="PANTHER" id="PTHR10146">
    <property type="entry name" value="PROLINE SYNTHETASE CO-TRANSCRIBED BACTERIAL HOMOLOG PROTEIN"/>
    <property type="match status" value="1"/>
</dbReference>
<dbReference type="InterPro" id="IPR001608">
    <property type="entry name" value="Ala_racemase_N"/>
</dbReference>
<dbReference type="NCBIfam" id="TIGR00044">
    <property type="entry name" value="YggS family pyridoxal phosphate-dependent enzyme"/>
    <property type="match status" value="1"/>
</dbReference>
<dbReference type="Gene3D" id="3.20.20.10">
    <property type="entry name" value="Alanine racemase"/>
    <property type="match status" value="1"/>
</dbReference>
<organism evidence="6 7">
    <name type="scientific">Candidatus Aquitaenariimonas noxiae</name>
    <dbReference type="NCBI Taxonomy" id="1974741"/>
    <lineage>
        <taxon>Bacteria</taxon>
        <taxon>Pseudomonadati</taxon>
        <taxon>Candidatus Omnitrophota</taxon>
        <taxon>Candidatus Aquitaenariimonas</taxon>
    </lineage>
</organism>
<proteinExistence type="inferred from homology"/>
<comment type="cofactor">
    <cofactor evidence="3">
        <name>pyridoxal 5'-phosphate</name>
        <dbReference type="ChEBI" id="CHEBI:597326"/>
    </cofactor>
</comment>
<dbReference type="PIRSF" id="PIRSF004848">
    <property type="entry name" value="YBL036c_PLPDEIII"/>
    <property type="match status" value="1"/>
</dbReference>
<dbReference type="AlphaFoldDB" id="A0A2J0KV06"/>
<feature type="modified residue" description="N6-(pyridoxal phosphate)lysine" evidence="2 3">
    <location>
        <position position="34"/>
    </location>
</feature>
<dbReference type="FunFam" id="3.20.20.10:FF:000018">
    <property type="entry name" value="Pyridoxal phosphate homeostasis protein"/>
    <property type="match status" value="1"/>
</dbReference>
<evidence type="ECO:0000313" key="6">
    <source>
        <dbReference type="EMBL" id="PIU41599.1"/>
    </source>
</evidence>
<name>A0A2J0KV06_9BACT</name>
<dbReference type="InterPro" id="IPR029066">
    <property type="entry name" value="PLP-binding_barrel"/>
</dbReference>
<dbReference type="Proteomes" id="UP000230052">
    <property type="component" value="Unassembled WGS sequence"/>
</dbReference>
<reference evidence="6 7" key="1">
    <citation type="submission" date="2017-09" db="EMBL/GenBank/DDBJ databases">
        <title>Depth-based differentiation of microbial function through sediment-hosted aquifers and enrichment of novel symbionts in the deep terrestrial subsurface.</title>
        <authorList>
            <person name="Probst A.J."/>
            <person name="Ladd B."/>
            <person name="Jarett J.K."/>
            <person name="Geller-Mcgrath D.E."/>
            <person name="Sieber C.M."/>
            <person name="Emerson J.B."/>
            <person name="Anantharaman K."/>
            <person name="Thomas B.C."/>
            <person name="Malmstrom R."/>
            <person name="Stieglmeier M."/>
            <person name="Klingl A."/>
            <person name="Woyke T."/>
            <person name="Ryan C.M."/>
            <person name="Banfield J.F."/>
        </authorList>
    </citation>
    <scope>NUCLEOTIDE SEQUENCE [LARGE SCALE GENOMIC DNA]</scope>
    <source>
        <strain evidence="6">CG07_land_8_20_14_0_80_42_15</strain>
    </source>
</reference>
<evidence type="ECO:0000256" key="4">
    <source>
        <dbReference type="RuleBase" id="RU004514"/>
    </source>
</evidence>
<evidence type="ECO:0000256" key="2">
    <source>
        <dbReference type="HAMAP-Rule" id="MF_02087"/>
    </source>
</evidence>
<comment type="function">
    <text evidence="2">Pyridoxal 5'-phosphate (PLP)-binding protein, which is involved in PLP homeostasis.</text>
</comment>
<keyword evidence="1 2" id="KW-0663">Pyridoxal phosphate</keyword>
<evidence type="ECO:0000259" key="5">
    <source>
        <dbReference type="Pfam" id="PF01168"/>
    </source>
</evidence>
<dbReference type="Pfam" id="PF01168">
    <property type="entry name" value="Ala_racemase_N"/>
    <property type="match status" value="1"/>
</dbReference>
<dbReference type="SUPFAM" id="SSF51419">
    <property type="entry name" value="PLP-binding barrel"/>
    <property type="match status" value="1"/>
</dbReference>
<sequence>MISENIRRIQERINSACRRKGRDPKEVTLVCVTKEASLNDIIDAIGFGMREVGENRVQDALVKYKALQGKGLKWHMIGHLQTNKVKDALKIFDLIHSVDSVKLAKAIQSEAIKQNKLVDALLEVNTSGESNKFGIEPEKFFGVLEDILKLSNVRVLGLMTMAPLVSNQEGARPFFKKLKNMLNEANNKFDGLKLKCLSMGMTQDFEVAVEEGANIVRVGRAIFEGEV</sequence>
<evidence type="ECO:0000313" key="7">
    <source>
        <dbReference type="Proteomes" id="UP000230052"/>
    </source>
</evidence>
<protein>
    <recommendedName>
        <fullName evidence="2">Pyridoxal phosphate homeostasis protein</fullName>
        <shortName evidence="2">PLP homeostasis protein</shortName>
    </recommendedName>
</protein>
<comment type="similarity">
    <text evidence="2 4">Belongs to the pyridoxal phosphate-binding protein YggS/PROSC family.</text>
</comment>